<organism evidence="2 3">
    <name type="scientific">Aidingimonas halophila</name>
    <dbReference type="NCBI Taxonomy" id="574349"/>
    <lineage>
        <taxon>Bacteria</taxon>
        <taxon>Pseudomonadati</taxon>
        <taxon>Pseudomonadota</taxon>
        <taxon>Gammaproteobacteria</taxon>
        <taxon>Oceanospirillales</taxon>
        <taxon>Halomonadaceae</taxon>
        <taxon>Aidingimonas</taxon>
    </lineage>
</organism>
<dbReference type="Proteomes" id="UP000198500">
    <property type="component" value="Unassembled WGS sequence"/>
</dbReference>
<dbReference type="EMBL" id="FNNI01000009">
    <property type="protein sequence ID" value="SDY00447.1"/>
    <property type="molecule type" value="Genomic_DNA"/>
</dbReference>
<name>A0A1H3GBL2_9GAMM</name>
<evidence type="ECO:0000256" key="1">
    <source>
        <dbReference type="SAM" id="Phobius"/>
    </source>
</evidence>
<protein>
    <recommendedName>
        <fullName evidence="4">Transmembrane protein</fullName>
    </recommendedName>
</protein>
<dbReference type="OrthoDB" id="6182714at2"/>
<keyword evidence="3" id="KW-1185">Reference proteome</keyword>
<evidence type="ECO:0000313" key="3">
    <source>
        <dbReference type="Proteomes" id="UP000198500"/>
    </source>
</evidence>
<keyword evidence="1" id="KW-0812">Transmembrane</keyword>
<feature type="transmembrane region" description="Helical" evidence="1">
    <location>
        <begin position="107"/>
        <end position="130"/>
    </location>
</feature>
<reference evidence="2 3" key="1">
    <citation type="submission" date="2016-10" db="EMBL/GenBank/DDBJ databases">
        <authorList>
            <person name="de Groot N.N."/>
        </authorList>
    </citation>
    <scope>NUCLEOTIDE SEQUENCE [LARGE SCALE GENOMIC DNA]</scope>
    <source>
        <strain evidence="2 3">DSM 19219</strain>
    </source>
</reference>
<feature type="transmembrane region" description="Helical" evidence="1">
    <location>
        <begin position="12"/>
        <end position="31"/>
    </location>
</feature>
<keyword evidence="1" id="KW-0472">Membrane</keyword>
<keyword evidence="1" id="KW-1133">Transmembrane helix</keyword>
<feature type="transmembrane region" description="Helical" evidence="1">
    <location>
        <begin position="37"/>
        <end position="54"/>
    </location>
</feature>
<feature type="transmembrane region" description="Helical" evidence="1">
    <location>
        <begin position="75"/>
        <end position="101"/>
    </location>
</feature>
<gene>
    <name evidence="2" type="ORF">SAMN05443545_10960</name>
</gene>
<dbReference type="AlphaFoldDB" id="A0A1H3GBL2"/>
<accession>A0A1H3GBL2</accession>
<evidence type="ECO:0008006" key="4">
    <source>
        <dbReference type="Google" id="ProtNLM"/>
    </source>
</evidence>
<sequence>MRQVRNKADIIAMLEGLMWLSISWSISIALWQGTIKPILLALSLAGTLIIVSWGHRPMRIALRRYRIRRRRTEMWMHLAALPIVLSLGLAIIIEGIITPLAGQGKMLLFNIVATAGWLVFVITLVLKNLTSRVVANRNRRSPS</sequence>
<dbReference type="RefSeq" id="WP_092571694.1">
    <property type="nucleotide sequence ID" value="NZ_BMXH01000007.1"/>
</dbReference>
<evidence type="ECO:0000313" key="2">
    <source>
        <dbReference type="EMBL" id="SDY00447.1"/>
    </source>
</evidence>
<proteinExistence type="predicted"/>